<proteinExistence type="predicted"/>
<reference evidence="6 7" key="1">
    <citation type="submission" date="2023-01" db="EMBL/GenBank/DDBJ databases">
        <title>Analysis of 21 Apiospora genomes using comparative genomics revels a genus with tremendous synthesis potential of carbohydrate active enzymes and secondary metabolites.</title>
        <authorList>
            <person name="Sorensen T."/>
        </authorList>
    </citation>
    <scope>NUCLEOTIDE SEQUENCE [LARGE SCALE GENOMIC DNA]</scope>
    <source>
        <strain evidence="6 7">CBS 135458</strain>
    </source>
</reference>
<accession>A0ABR1TNG4</accession>
<comment type="cofactor">
    <cofactor evidence="1">
        <name>FAD</name>
        <dbReference type="ChEBI" id="CHEBI:57692"/>
    </cofactor>
</comment>
<name>A0ABR1TNG4_9PEZI</name>
<dbReference type="PANTHER" id="PTHR11530:SF11">
    <property type="entry name" value="D-ASPARTATE OXIDASE"/>
    <property type="match status" value="1"/>
</dbReference>
<evidence type="ECO:0000256" key="3">
    <source>
        <dbReference type="ARBA" id="ARBA00022827"/>
    </source>
</evidence>
<keyword evidence="2" id="KW-0285">Flavoprotein</keyword>
<dbReference type="PROSITE" id="PS00677">
    <property type="entry name" value="DAO"/>
    <property type="match status" value="1"/>
</dbReference>
<dbReference type="PANTHER" id="PTHR11530">
    <property type="entry name" value="D-AMINO ACID OXIDASE"/>
    <property type="match status" value="1"/>
</dbReference>
<evidence type="ECO:0000256" key="2">
    <source>
        <dbReference type="ARBA" id="ARBA00022630"/>
    </source>
</evidence>
<keyword evidence="4" id="KW-0560">Oxidoreductase</keyword>
<keyword evidence="3" id="KW-0274">FAD</keyword>
<feature type="compositionally biased region" description="Basic and acidic residues" evidence="5">
    <location>
        <begin position="142"/>
        <end position="159"/>
    </location>
</feature>
<dbReference type="RefSeq" id="XP_066710458.1">
    <property type="nucleotide sequence ID" value="XM_066861348.1"/>
</dbReference>
<dbReference type="Proteomes" id="UP001480595">
    <property type="component" value="Unassembled WGS sequence"/>
</dbReference>
<organism evidence="6 7">
    <name type="scientific">Apiospora phragmitis</name>
    <dbReference type="NCBI Taxonomy" id="2905665"/>
    <lineage>
        <taxon>Eukaryota</taxon>
        <taxon>Fungi</taxon>
        <taxon>Dikarya</taxon>
        <taxon>Ascomycota</taxon>
        <taxon>Pezizomycotina</taxon>
        <taxon>Sordariomycetes</taxon>
        <taxon>Xylariomycetidae</taxon>
        <taxon>Amphisphaeriales</taxon>
        <taxon>Apiosporaceae</taxon>
        <taxon>Apiospora</taxon>
    </lineage>
</organism>
<dbReference type="Gene3D" id="3.40.50.720">
    <property type="entry name" value="NAD(P)-binding Rossmann-like Domain"/>
    <property type="match status" value="2"/>
</dbReference>
<dbReference type="GeneID" id="92094411"/>
<gene>
    <name evidence="6" type="ORF">PG994_009939</name>
</gene>
<protein>
    <recommendedName>
        <fullName evidence="8">FAD dependent oxidoreductase domain-containing protein</fullName>
    </recommendedName>
</protein>
<comment type="caution">
    <text evidence="6">The sequence shown here is derived from an EMBL/GenBank/DDBJ whole genome shotgun (WGS) entry which is preliminary data.</text>
</comment>
<evidence type="ECO:0000256" key="1">
    <source>
        <dbReference type="ARBA" id="ARBA00001974"/>
    </source>
</evidence>
<keyword evidence="7" id="KW-1185">Reference proteome</keyword>
<dbReference type="InterPro" id="IPR006181">
    <property type="entry name" value="D-amino_acid_oxidase_CS"/>
</dbReference>
<feature type="region of interest" description="Disordered" evidence="5">
    <location>
        <begin position="131"/>
        <end position="159"/>
    </location>
</feature>
<dbReference type="EMBL" id="JAQQWL010000011">
    <property type="protein sequence ID" value="KAK8048209.1"/>
    <property type="molecule type" value="Genomic_DNA"/>
</dbReference>
<evidence type="ECO:0000256" key="5">
    <source>
        <dbReference type="SAM" id="MobiDB-lite"/>
    </source>
</evidence>
<evidence type="ECO:0000256" key="4">
    <source>
        <dbReference type="ARBA" id="ARBA00023002"/>
    </source>
</evidence>
<evidence type="ECO:0000313" key="7">
    <source>
        <dbReference type="Proteomes" id="UP001480595"/>
    </source>
</evidence>
<dbReference type="InterPro" id="IPR023209">
    <property type="entry name" value="DAO"/>
</dbReference>
<dbReference type="Gene3D" id="3.30.9.10">
    <property type="entry name" value="D-Amino Acid Oxidase, subunit A, domain 2"/>
    <property type="match status" value="2"/>
</dbReference>
<evidence type="ECO:0000313" key="6">
    <source>
        <dbReference type="EMBL" id="KAK8048209.1"/>
    </source>
</evidence>
<evidence type="ECO:0008006" key="8">
    <source>
        <dbReference type="Google" id="ProtNLM"/>
    </source>
</evidence>
<sequence length="337" mass="37339">MALNNGREAIVIVGWDRTGYQHLTKLAEQVGPESFVQQTPSTEYWEDKVSDDKMQSLSDYLQDLPDGVASGLKYTTVTINAPEHIKFLYRRLKDHHGVRFVRQKTADIHDAYISPQTEVVFNCTGTRRPTWPASRIPGATHEGADRPGESPRCPPERHEARAGLRDIYHPTTVFQRQCDLGWLYAERREVSCVRPHIKLVGTLVLTERGPSTSDTFSDETDSILKRTSELSSEVRNSHSEILAVLAGLRPSREGGARVEAVELKVRGQGRLLVHNYGAGGTGFQAGYGMAADAVASAKPILDRLFESCDSGQSVEHLQRQRFLVTCGFLLGAGRLAV</sequence>